<protein>
    <submittedName>
        <fullName evidence="1">KTSC domain</fullName>
    </submittedName>
</protein>
<organism evidence="1">
    <name type="scientific">Myoviridae sp. ctWb16</name>
    <dbReference type="NCBI Taxonomy" id="2827690"/>
    <lineage>
        <taxon>Viruses</taxon>
        <taxon>Duplodnaviria</taxon>
        <taxon>Heunggongvirae</taxon>
        <taxon>Uroviricota</taxon>
        <taxon>Caudoviricetes</taxon>
    </lineage>
</organism>
<accession>A0A8S5T091</accession>
<dbReference type="EMBL" id="BK032721">
    <property type="protein sequence ID" value="DAF56681.1"/>
    <property type="molecule type" value="Genomic_DNA"/>
</dbReference>
<proteinExistence type="predicted"/>
<reference evidence="1" key="1">
    <citation type="journal article" date="2021" name="Proc. Natl. Acad. Sci. U.S.A.">
        <title>A Catalog of Tens of Thousands of Viruses from Human Metagenomes Reveals Hidden Associations with Chronic Diseases.</title>
        <authorList>
            <person name="Tisza M.J."/>
            <person name="Buck C.B."/>
        </authorList>
    </citation>
    <scope>NUCLEOTIDE SEQUENCE</scope>
    <source>
        <strain evidence="1">CtWb16</strain>
    </source>
</reference>
<evidence type="ECO:0000313" key="1">
    <source>
        <dbReference type="EMBL" id="DAF56681.1"/>
    </source>
</evidence>
<name>A0A8S5T091_9CAUD</name>
<sequence>MKVSTLLQERLVNSSWLKDVSYYGRRNRFFPGEEIITFKVQKNPKTYIVRGLTRKDYLDWIKSPSKGKFYHAIKHKFNRDWYLKNPFRIISYAKVKPFK</sequence>